<feature type="active site" description="Charge relay system" evidence="10 11">
    <location>
        <position position="167"/>
    </location>
</feature>
<feature type="binding site" evidence="10 12">
    <location>
        <begin position="46"/>
        <end position="48"/>
    </location>
    <ligand>
        <name>L-glutamine</name>
        <dbReference type="ChEBI" id="CHEBI:58359"/>
    </ligand>
</feature>
<dbReference type="GO" id="GO:1903600">
    <property type="term" value="C:glutaminase complex"/>
    <property type="evidence" value="ECO:0007669"/>
    <property type="project" value="TreeGrafter"/>
</dbReference>
<keyword evidence="14" id="KW-1185">Reference proteome</keyword>
<dbReference type="SUPFAM" id="SSF52317">
    <property type="entry name" value="Class I glutamine amidotransferase-like"/>
    <property type="match status" value="1"/>
</dbReference>
<feature type="active site" description="Nucleophile" evidence="10 11">
    <location>
        <position position="77"/>
    </location>
</feature>
<dbReference type="OrthoDB" id="9810320at2"/>
<organism evidence="13 14">
    <name type="scientific">Candidatus Kurthia intestinigallinarum</name>
    <dbReference type="NCBI Taxonomy" id="1562256"/>
    <lineage>
        <taxon>Bacteria</taxon>
        <taxon>Bacillati</taxon>
        <taxon>Bacillota</taxon>
        <taxon>Bacilli</taxon>
        <taxon>Bacillales</taxon>
        <taxon>Caryophanaceae</taxon>
        <taxon>Kurthia</taxon>
    </lineage>
</organism>
<protein>
    <recommendedName>
        <fullName evidence="10">Pyridoxal 5'-phosphate synthase subunit PdxT</fullName>
        <ecNumber evidence="10">4.3.3.6</ecNumber>
    </recommendedName>
    <alternativeName>
        <fullName evidence="10">Pdx2</fullName>
    </alternativeName>
    <alternativeName>
        <fullName evidence="10">Pyridoxal 5'-phosphate synthase glutaminase subunit</fullName>
        <ecNumber evidence="10">3.5.1.2</ecNumber>
    </alternativeName>
</protein>
<evidence type="ECO:0000256" key="3">
    <source>
        <dbReference type="ARBA" id="ARBA00022898"/>
    </source>
</evidence>
<dbReference type="GO" id="GO:0005829">
    <property type="term" value="C:cytosol"/>
    <property type="evidence" value="ECO:0007669"/>
    <property type="project" value="TreeGrafter"/>
</dbReference>
<dbReference type="PIRSF" id="PIRSF005639">
    <property type="entry name" value="Glut_amidoT_SNO"/>
    <property type="match status" value="1"/>
</dbReference>
<dbReference type="PANTHER" id="PTHR31559">
    <property type="entry name" value="PYRIDOXAL 5'-PHOSPHATE SYNTHASE SUBUNIT SNO"/>
    <property type="match status" value="1"/>
</dbReference>
<evidence type="ECO:0000256" key="4">
    <source>
        <dbReference type="ARBA" id="ARBA00022962"/>
    </source>
</evidence>
<dbReference type="InterPro" id="IPR002161">
    <property type="entry name" value="PdxT/SNO"/>
</dbReference>
<keyword evidence="3 10" id="KW-0663">Pyridoxal phosphate</keyword>
<keyword evidence="2 10" id="KW-0378">Hydrolase</keyword>
<proteinExistence type="inferred from homology"/>
<evidence type="ECO:0000256" key="11">
    <source>
        <dbReference type="PIRSR" id="PIRSR005639-1"/>
    </source>
</evidence>
<dbReference type="GO" id="GO:0036381">
    <property type="term" value="F:pyridoxal 5'-phosphate synthase (glutamine hydrolysing) activity"/>
    <property type="evidence" value="ECO:0007669"/>
    <property type="project" value="UniProtKB-UniRule"/>
</dbReference>
<evidence type="ECO:0000313" key="13">
    <source>
        <dbReference type="EMBL" id="RUS58436.1"/>
    </source>
</evidence>
<sequence>MKIGVVALQGAVTEHLTALSELGAEAIPVKEANQLRELDGLVLPGGESTAIRRLMDAAQLREHLQLFSREKPVFGTCAGLILLAKEVIAEEAHIGTMNVVVERNSFGRQIDSFITDVTVQERKIPAVFIRAPHIQSVGNNVEVLATVGDRIVLARDGHLLGCAFHPELTEDRYIFELFLEMVKKSASARLASHENVL</sequence>
<dbReference type="GO" id="GO:0004359">
    <property type="term" value="F:glutaminase activity"/>
    <property type="evidence" value="ECO:0007669"/>
    <property type="project" value="UniProtKB-UniRule"/>
</dbReference>
<keyword evidence="13" id="KW-0808">Transferase</keyword>
<evidence type="ECO:0000313" key="14">
    <source>
        <dbReference type="Proteomes" id="UP000288623"/>
    </source>
</evidence>
<gene>
    <name evidence="10" type="primary">pdxT</name>
    <name evidence="13" type="ORF">QI30_00340</name>
</gene>
<accession>A0A433RYP2</accession>
<keyword evidence="4 10" id="KW-0315">Glutamine amidotransferase</keyword>
<evidence type="ECO:0000256" key="12">
    <source>
        <dbReference type="PIRSR" id="PIRSR005639-2"/>
    </source>
</evidence>
<comment type="pathway">
    <text evidence="10">Cofactor biosynthesis; pyridoxal 5'-phosphate biosynthesis.</text>
</comment>
<comment type="caution">
    <text evidence="13">The sequence shown here is derived from an EMBL/GenBank/DDBJ whole genome shotgun (WGS) entry which is preliminary data.</text>
</comment>
<dbReference type="InterPro" id="IPR029062">
    <property type="entry name" value="Class_I_gatase-like"/>
</dbReference>
<feature type="active site" description="Charge relay system" evidence="10 11">
    <location>
        <position position="165"/>
    </location>
</feature>
<dbReference type="GO" id="GO:0008614">
    <property type="term" value="P:pyridoxine metabolic process"/>
    <property type="evidence" value="ECO:0007669"/>
    <property type="project" value="TreeGrafter"/>
</dbReference>
<dbReference type="GO" id="GO:0006543">
    <property type="term" value="P:L-glutamine catabolic process"/>
    <property type="evidence" value="ECO:0007669"/>
    <property type="project" value="UniProtKB-UniRule"/>
</dbReference>
<dbReference type="EC" id="3.5.1.2" evidence="10"/>
<dbReference type="NCBIfam" id="TIGR03800">
    <property type="entry name" value="PLP_synth_Pdx2"/>
    <property type="match status" value="1"/>
</dbReference>
<feature type="binding site" evidence="10 12">
    <location>
        <position position="103"/>
    </location>
    <ligand>
        <name>L-glutamine</name>
        <dbReference type="ChEBI" id="CHEBI:58359"/>
    </ligand>
</feature>
<evidence type="ECO:0000256" key="1">
    <source>
        <dbReference type="ARBA" id="ARBA00008345"/>
    </source>
</evidence>
<dbReference type="RefSeq" id="WP_126988982.1">
    <property type="nucleotide sequence ID" value="NZ_JTFC01000002.1"/>
</dbReference>
<dbReference type="FunFam" id="3.40.50.880:FF:000010">
    <property type="entry name" value="uncharacterized protein LOC100176842 isoform X2"/>
    <property type="match status" value="1"/>
</dbReference>
<dbReference type="InterPro" id="IPR021196">
    <property type="entry name" value="PdxT/SNO_CS"/>
</dbReference>
<comment type="function">
    <text evidence="8 10">Catalyzes the hydrolysis of glutamine to glutamate and ammonia as part of the biosynthesis of pyridoxal 5'-phosphate. The resulting ammonia molecule is channeled to the active site of PdxS.</text>
</comment>
<feature type="binding site" evidence="10 12">
    <location>
        <begin position="129"/>
        <end position="130"/>
    </location>
    <ligand>
        <name>L-glutamine</name>
        <dbReference type="ChEBI" id="CHEBI:58359"/>
    </ligand>
</feature>
<dbReference type="PROSITE" id="PS51273">
    <property type="entry name" value="GATASE_TYPE_1"/>
    <property type="match status" value="1"/>
</dbReference>
<dbReference type="UniPathway" id="UPA00245"/>
<comment type="catalytic activity">
    <reaction evidence="7 10">
        <text>L-glutamine + H2O = L-glutamate + NH4(+)</text>
        <dbReference type="Rhea" id="RHEA:15889"/>
        <dbReference type="ChEBI" id="CHEBI:15377"/>
        <dbReference type="ChEBI" id="CHEBI:28938"/>
        <dbReference type="ChEBI" id="CHEBI:29985"/>
        <dbReference type="ChEBI" id="CHEBI:58359"/>
        <dbReference type="EC" id="3.5.1.2"/>
    </reaction>
</comment>
<dbReference type="GO" id="GO:0016740">
    <property type="term" value="F:transferase activity"/>
    <property type="evidence" value="ECO:0007669"/>
    <property type="project" value="UniProtKB-KW"/>
</dbReference>
<dbReference type="CDD" id="cd01749">
    <property type="entry name" value="GATase1_PB"/>
    <property type="match status" value="1"/>
</dbReference>
<name>A0A433RYP2_9BACL</name>
<evidence type="ECO:0000256" key="5">
    <source>
        <dbReference type="ARBA" id="ARBA00023239"/>
    </source>
</evidence>
<dbReference type="HAMAP" id="MF_01615">
    <property type="entry name" value="PdxT"/>
    <property type="match status" value="1"/>
</dbReference>
<evidence type="ECO:0000256" key="6">
    <source>
        <dbReference type="ARBA" id="ARBA00047992"/>
    </source>
</evidence>
<evidence type="ECO:0000256" key="10">
    <source>
        <dbReference type="HAMAP-Rule" id="MF_01615"/>
    </source>
</evidence>
<reference evidence="13 14" key="1">
    <citation type="submission" date="2014-11" db="EMBL/GenBank/DDBJ databases">
        <title>Genome sequence and analysis of novel Kurthia sp.</title>
        <authorList>
            <person name="Lawson J.N."/>
            <person name="Gonzalez J.E."/>
            <person name="Rinauldi L."/>
            <person name="Xuan Z."/>
            <person name="Firman A."/>
            <person name="Shaddox L."/>
            <person name="Trudeau A."/>
            <person name="Shah S."/>
            <person name="Reiman D."/>
        </authorList>
    </citation>
    <scope>NUCLEOTIDE SEQUENCE [LARGE SCALE GENOMIC DNA]</scope>
    <source>
        <strain evidence="13 14">3B1D</strain>
    </source>
</reference>
<evidence type="ECO:0000256" key="8">
    <source>
        <dbReference type="ARBA" id="ARBA00054599"/>
    </source>
</evidence>
<evidence type="ECO:0000256" key="7">
    <source>
        <dbReference type="ARBA" id="ARBA00049534"/>
    </source>
</evidence>
<evidence type="ECO:0000256" key="2">
    <source>
        <dbReference type="ARBA" id="ARBA00022801"/>
    </source>
</evidence>
<dbReference type="EC" id="4.3.3.6" evidence="10"/>
<comment type="subunit">
    <text evidence="9 10">In the presence of PdxS, forms a dodecamer of heterodimers. Only shows activity in the heterodimer.</text>
</comment>
<comment type="catalytic activity">
    <reaction evidence="6 10">
        <text>aldehydo-D-ribose 5-phosphate + D-glyceraldehyde 3-phosphate + L-glutamine = pyridoxal 5'-phosphate + L-glutamate + phosphate + 3 H2O + H(+)</text>
        <dbReference type="Rhea" id="RHEA:31507"/>
        <dbReference type="ChEBI" id="CHEBI:15377"/>
        <dbReference type="ChEBI" id="CHEBI:15378"/>
        <dbReference type="ChEBI" id="CHEBI:29985"/>
        <dbReference type="ChEBI" id="CHEBI:43474"/>
        <dbReference type="ChEBI" id="CHEBI:58273"/>
        <dbReference type="ChEBI" id="CHEBI:58359"/>
        <dbReference type="ChEBI" id="CHEBI:59776"/>
        <dbReference type="ChEBI" id="CHEBI:597326"/>
        <dbReference type="EC" id="4.3.3.6"/>
    </reaction>
</comment>
<dbReference type="GO" id="GO:0042823">
    <property type="term" value="P:pyridoxal phosphate biosynthetic process"/>
    <property type="evidence" value="ECO:0007669"/>
    <property type="project" value="UniProtKB-UniRule"/>
</dbReference>
<dbReference type="Gene3D" id="3.40.50.880">
    <property type="match status" value="1"/>
</dbReference>
<dbReference type="Proteomes" id="UP000288623">
    <property type="component" value="Unassembled WGS sequence"/>
</dbReference>
<comment type="similarity">
    <text evidence="1 10">Belongs to the glutaminase PdxT/SNO family.</text>
</comment>
<dbReference type="EMBL" id="JTFC01000002">
    <property type="protein sequence ID" value="RUS58436.1"/>
    <property type="molecule type" value="Genomic_DNA"/>
</dbReference>
<evidence type="ECO:0000256" key="9">
    <source>
        <dbReference type="ARBA" id="ARBA00064749"/>
    </source>
</evidence>
<dbReference type="PROSITE" id="PS51130">
    <property type="entry name" value="PDXT_SNO_2"/>
    <property type="match status" value="1"/>
</dbReference>
<dbReference type="AlphaFoldDB" id="A0A433RYP2"/>
<dbReference type="PANTHER" id="PTHR31559:SF0">
    <property type="entry name" value="PYRIDOXAL 5'-PHOSPHATE SYNTHASE SUBUNIT SNO1-RELATED"/>
    <property type="match status" value="1"/>
</dbReference>
<dbReference type="Pfam" id="PF01174">
    <property type="entry name" value="SNO"/>
    <property type="match status" value="1"/>
</dbReference>
<dbReference type="PROSITE" id="PS01236">
    <property type="entry name" value="PDXT_SNO_1"/>
    <property type="match status" value="1"/>
</dbReference>
<keyword evidence="5 10" id="KW-0456">Lyase</keyword>